<dbReference type="InterPro" id="IPR050624">
    <property type="entry name" value="HTH-type_Tx_Regulator"/>
</dbReference>
<dbReference type="InterPro" id="IPR001647">
    <property type="entry name" value="HTH_TetR"/>
</dbReference>
<feature type="DNA-binding region" description="H-T-H motif" evidence="2">
    <location>
        <begin position="51"/>
        <end position="70"/>
    </location>
</feature>
<gene>
    <name evidence="4" type="ORF">MSL71_47380</name>
</gene>
<keyword evidence="1 2" id="KW-0238">DNA-binding</keyword>
<dbReference type="SUPFAM" id="SSF46689">
    <property type="entry name" value="Homeodomain-like"/>
    <property type="match status" value="1"/>
</dbReference>
<evidence type="ECO:0000313" key="5">
    <source>
        <dbReference type="Proteomes" id="UP000507962"/>
    </source>
</evidence>
<dbReference type="PRINTS" id="PR00455">
    <property type="entry name" value="HTHTETR"/>
</dbReference>
<evidence type="ECO:0000256" key="1">
    <source>
        <dbReference type="ARBA" id="ARBA00023125"/>
    </source>
</evidence>
<dbReference type="Pfam" id="PF00440">
    <property type="entry name" value="TetR_N"/>
    <property type="match status" value="1"/>
</dbReference>
<dbReference type="PANTHER" id="PTHR43479">
    <property type="entry name" value="ACREF/ENVCD OPERON REPRESSOR-RELATED"/>
    <property type="match status" value="1"/>
</dbReference>
<dbReference type="PROSITE" id="PS50977">
    <property type="entry name" value="HTH_TETR_2"/>
    <property type="match status" value="1"/>
</dbReference>
<dbReference type="RefSeq" id="WP_180146114.1">
    <property type="nucleotide sequence ID" value="NZ_CAADHO010000013.1"/>
</dbReference>
<proteinExistence type="predicted"/>
<evidence type="ECO:0000313" key="4">
    <source>
        <dbReference type="EMBL" id="VFQ47052.1"/>
    </source>
</evidence>
<keyword evidence="5" id="KW-1185">Reference proteome</keyword>
<name>A0A4U8YY67_9BACT</name>
<dbReference type="GO" id="GO:0003677">
    <property type="term" value="F:DNA binding"/>
    <property type="evidence" value="ECO:0007669"/>
    <property type="project" value="UniProtKB-UniRule"/>
</dbReference>
<dbReference type="AlphaFoldDB" id="A0A4U8YY67"/>
<dbReference type="Gene3D" id="1.10.357.10">
    <property type="entry name" value="Tetracycline Repressor, domain 2"/>
    <property type="match status" value="1"/>
</dbReference>
<protein>
    <submittedName>
        <fullName evidence="4">Dna-binding hth domain tetr-type</fullName>
    </submittedName>
</protein>
<reference evidence="4 5" key="1">
    <citation type="submission" date="2019-03" db="EMBL/GenBank/DDBJ databases">
        <authorList>
            <person name="Nijsse B."/>
        </authorList>
    </citation>
    <scope>NUCLEOTIDE SEQUENCE [LARGE SCALE GENOMIC DNA]</scope>
    <source>
        <strain evidence="4">Desulfoluna butyratoxydans MSL71</strain>
    </source>
</reference>
<feature type="domain" description="HTH tetR-type" evidence="3">
    <location>
        <begin position="28"/>
        <end position="88"/>
    </location>
</feature>
<dbReference type="EMBL" id="CAADHO010000013">
    <property type="protein sequence ID" value="VFQ47052.1"/>
    <property type="molecule type" value="Genomic_DNA"/>
</dbReference>
<dbReference type="InterPro" id="IPR009057">
    <property type="entry name" value="Homeodomain-like_sf"/>
</dbReference>
<sequence length="232" mass="26316">MTHAFPASDIIEQLKATHAKPAFEKIPIEKRERILKAAAKEFAGQGFASANINVIAKKADISIGSMYNYFESKEALFLTINDLSYHLIDAILAATDLEEGSLFDKFERLLRSVQVYARLYPEFNQIYQELTSEGLSHLSRQLSGKLETVTARYYRGLLRDARDKGDIAADIDEFTAAFCMDNLLVMLQYAYSSDYHSQRMKIFAGEDALENDEKMIQGIMSFIRRALTNPET</sequence>
<evidence type="ECO:0000256" key="2">
    <source>
        <dbReference type="PROSITE-ProRule" id="PRU00335"/>
    </source>
</evidence>
<accession>A0A4U8YY67</accession>
<dbReference type="Proteomes" id="UP000507962">
    <property type="component" value="Unassembled WGS sequence"/>
</dbReference>
<organism evidence="4 5">
    <name type="scientific">Desulfoluna butyratoxydans</name>
    <dbReference type="NCBI Taxonomy" id="231438"/>
    <lineage>
        <taxon>Bacteria</taxon>
        <taxon>Pseudomonadati</taxon>
        <taxon>Thermodesulfobacteriota</taxon>
        <taxon>Desulfobacteria</taxon>
        <taxon>Desulfobacterales</taxon>
        <taxon>Desulfolunaceae</taxon>
        <taxon>Desulfoluna</taxon>
    </lineage>
</organism>
<dbReference type="PANTHER" id="PTHR43479:SF11">
    <property type="entry name" value="ACREF_ENVCD OPERON REPRESSOR-RELATED"/>
    <property type="match status" value="1"/>
</dbReference>
<evidence type="ECO:0000259" key="3">
    <source>
        <dbReference type="PROSITE" id="PS50977"/>
    </source>
</evidence>